<comment type="caution">
    <text evidence="1">The sequence shown here is derived from an EMBL/GenBank/DDBJ whole genome shotgun (WGS) entry which is preliminary data.</text>
</comment>
<accession>A0ACC6TS22</accession>
<sequence length="261" mass="28473">MEVNQGFKDLKEGSLYVTISIVILLAIVSVALFLRSTFLSLLVLIMELVSYALFVLGLSKLKVGLLRVSETGRSLGNLGTNVFVLGALSLIFSDVYSPLLYLGFVLVAVGNGIVGYAVYKVGEEYNDEKLRLAGFMIMGLLSSVVGYPMCYFASSEMSVKSFERRQTATLEVSDKSIGYGWLRSSGEAEVTLFSQTEAEIVDVSFLGFSLTQISTRKLVPGENKVFLKFQIAGPLVPGNVYVVEFKLSDGTVKKASLVYEL</sequence>
<reference evidence="1" key="1">
    <citation type="submission" date="2024-07" db="EMBL/GenBank/DDBJ databases">
        <title>Metagenome and Metagenome-Assembled Genomes of Archaea from a hot spring from the geothermal field of Los Azufres, Mexico.</title>
        <authorList>
            <person name="Marin-Paredes R."/>
            <person name="Martinez-Romero E."/>
            <person name="Servin-Garciduenas L.E."/>
        </authorList>
    </citation>
    <scope>NUCLEOTIDE SEQUENCE</scope>
    <source>
        <strain evidence="1">AZ1-454</strain>
    </source>
</reference>
<gene>
    <name evidence="1" type="ORF">TQ35_0010680</name>
</gene>
<organism evidence="1 2">
    <name type="scientific">Candidatus Aramenus sulfurataquae</name>
    <dbReference type="NCBI Taxonomy" id="1326980"/>
    <lineage>
        <taxon>Archaea</taxon>
        <taxon>Thermoproteota</taxon>
        <taxon>Thermoprotei</taxon>
        <taxon>Sulfolobales</taxon>
        <taxon>Sulfolobaceae</taxon>
        <taxon>Candidatus Aramenus</taxon>
    </lineage>
</organism>
<proteinExistence type="predicted"/>
<evidence type="ECO:0000313" key="1">
    <source>
        <dbReference type="EMBL" id="MEW9492644.1"/>
    </source>
</evidence>
<name>A0ACC6TS22_9CREN</name>
<evidence type="ECO:0000313" key="2">
    <source>
        <dbReference type="Proteomes" id="UP000053480"/>
    </source>
</evidence>
<dbReference type="EMBL" id="JZWS03000074">
    <property type="protein sequence ID" value="MEW9492644.1"/>
    <property type="molecule type" value="Genomic_DNA"/>
</dbReference>
<protein>
    <submittedName>
        <fullName evidence="1">DUF973 family protein</fullName>
    </submittedName>
</protein>
<dbReference type="Proteomes" id="UP000053480">
    <property type="component" value="Unassembled WGS sequence"/>
</dbReference>